<proteinExistence type="predicted"/>
<dbReference type="InParanoid" id="A0A7X0JX90"/>
<keyword evidence="2" id="KW-0597">Phosphoprotein</keyword>
<evidence type="ECO:0000259" key="3">
    <source>
        <dbReference type="PROSITE" id="PS50894"/>
    </source>
</evidence>
<name>A0A7X0JX90_9GAMM</name>
<dbReference type="SUPFAM" id="SSF47226">
    <property type="entry name" value="Histidine-containing phosphotransfer domain, HPT domain"/>
    <property type="match status" value="1"/>
</dbReference>
<comment type="caution">
    <text evidence="4">The sequence shown here is derived from an EMBL/GenBank/DDBJ whole genome shotgun (WGS) entry which is preliminary data.</text>
</comment>
<dbReference type="Gene3D" id="1.20.120.160">
    <property type="entry name" value="HPT domain"/>
    <property type="match status" value="1"/>
</dbReference>
<sequence length="113" mass="12484">MADVLNEELLDELRQLMGDDLKLLIETYRKDTEFRLSTIQQALDDGALSDVIDAAHSLKGSSSNVGAVNMEALCHQIVQSSRAGSQGEVVALFPQLCAEYDRVMGRFARVVER</sequence>
<dbReference type="RefSeq" id="WP_166847767.1">
    <property type="nucleotide sequence ID" value="NZ_JAAONY010000003.1"/>
</dbReference>
<evidence type="ECO:0000313" key="5">
    <source>
        <dbReference type="Proteomes" id="UP000528457"/>
    </source>
</evidence>
<dbReference type="EMBL" id="JACHHT010000003">
    <property type="protein sequence ID" value="MBB6523469.1"/>
    <property type="molecule type" value="Genomic_DNA"/>
</dbReference>
<dbReference type="InterPro" id="IPR008207">
    <property type="entry name" value="Sig_transdc_His_kin_Hpt_dom"/>
</dbReference>
<gene>
    <name evidence="4" type="ORF">HNR48_003771</name>
</gene>
<protein>
    <submittedName>
        <fullName evidence="4">HPt (Histidine-containing phosphotransfer) domain-containing protein</fullName>
    </submittedName>
</protein>
<dbReference type="Proteomes" id="UP000528457">
    <property type="component" value="Unassembled WGS sequence"/>
</dbReference>
<dbReference type="InterPro" id="IPR036641">
    <property type="entry name" value="HPT_dom_sf"/>
</dbReference>
<evidence type="ECO:0000256" key="2">
    <source>
        <dbReference type="PROSITE-ProRule" id="PRU00110"/>
    </source>
</evidence>
<dbReference type="PROSITE" id="PS50894">
    <property type="entry name" value="HPT"/>
    <property type="match status" value="1"/>
</dbReference>
<dbReference type="SMART" id="SM00073">
    <property type="entry name" value="HPT"/>
    <property type="match status" value="1"/>
</dbReference>
<feature type="domain" description="HPt" evidence="3">
    <location>
        <begin position="17"/>
        <end position="113"/>
    </location>
</feature>
<dbReference type="Pfam" id="PF01627">
    <property type="entry name" value="Hpt"/>
    <property type="match status" value="1"/>
</dbReference>
<accession>A0A7X0JX90</accession>
<organism evidence="4 5">
    <name type="scientific">Pseudoteredinibacter isoporae</name>
    <dbReference type="NCBI Taxonomy" id="570281"/>
    <lineage>
        <taxon>Bacteria</taxon>
        <taxon>Pseudomonadati</taxon>
        <taxon>Pseudomonadota</taxon>
        <taxon>Gammaproteobacteria</taxon>
        <taxon>Cellvibrionales</taxon>
        <taxon>Cellvibrionaceae</taxon>
        <taxon>Pseudoteredinibacter</taxon>
    </lineage>
</organism>
<dbReference type="GO" id="GO:0000160">
    <property type="term" value="P:phosphorelay signal transduction system"/>
    <property type="evidence" value="ECO:0007669"/>
    <property type="project" value="UniProtKB-KW"/>
</dbReference>
<keyword evidence="5" id="KW-1185">Reference proteome</keyword>
<reference evidence="4 5" key="1">
    <citation type="submission" date="2020-08" db="EMBL/GenBank/DDBJ databases">
        <title>Genomic Encyclopedia of Type Strains, Phase IV (KMG-IV): sequencing the most valuable type-strain genomes for metagenomic binning, comparative biology and taxonomic classification.</title>
        <authorList>
            <person name="Goeker M."/>
        </authorList>
    </citation>
    <scope>NUCLEOTIDE SEQUENCE [LARGE SCALE GENOMIC DNA]</scope>
    <source>
        <strain evidence="4 5">DSM 22368</strain>
    </source>
</reference>
<dbReference type="AlphaFoldDB" id="A0A7X0JX90"/>
<keyword evidence="1" id="KW-0902">Two-component regulatory system</keyword>
<feature type="modified residue" description="Phosphohistidine" evidence="2">
    <location>
        <position position="56"/>
    </location>
</feature>
<evidence type="ECO:0000256" key="1">
    <source>
        <dbReference type="ARBA" id="ARBA00023012"/>
    </source>
</evidence>
<dbReference type="GO" id="GO:0004672">
    <property type="term" value="F:protein kinase activity"/>
    <property type="evidence" value="ECO:0007669"/>
    <property type="project" value="UniProtKB-ARBA"/>
</dbReference>
<evidence type="ECO:0000313" key="4">
    <source>
        <dbReference type="EMBL" id="MBB6523469.1"/>
    </source>
</evidence>
<dbReference type="CDD" id="cd00088">
    <property type="entry name" value="HPT"/>
    <property type="match status" value="1"/>
</dbReference>